<evidence type="ECO:0000256" key="1">
    <source>
        <dbReference type="SAM" id="MobiDB-lite"/>
    </source>
</evidence>
<dbReference type="Proteomes" id="UP000276133">
    <property type="component" value="Unassembled WGS sequence"/>
</dbReference>
<sequence length="107" mass="12777">MLNFFSAFTNNRKFKDFNDSNWLEIAFFITKIKLFPRFFIKLYNKKCHLPVIKCGLTVIICGKKLKSRYKKSVKKDFALRRRDNSTRSNSDKMRLEIKDDSDKDPLT</sequence>
<evidence type="ECO:0000313" key="2">
    <source>
        <dbReference type="EMBL" id="RNA30655.1"/>
    </source>
</evidence>
<evidence type="ECO:0000313" key="3">
    <source>
        <dbReference type="Proteomes" id="UP000276133"/>
    </source>
</evidence>
<protein>
    <submittedName>
        <fullName evidence="2">Uncharacterized protein</fullName>
    </submittedName>
</protein>
<dbReference type="AlphaFoldDB" id="A0A3M7S4T9"/>
<reference evidence="2 3" key="1">
    <citation type="journal article" date="2018" name="Sci. Rep.">
        <title>Genomic signatures of local adaptation to the degree of environmental predictability in rotifers.</title>
        <authorList>
            <person name="Franch-Gras L."/>
            <person name="Hahn C."/>
            <person name="Garcia-Roger E.M."/>
            <person name="Carmona M.J."/>
            <person name="Serra M."/>
            <person name="Gomez A."/>
        </authorList>
    </citation>
    <scope>NUCLEOTIDE SEQUENCE [LARGE SCALE GENOMIC DNA]</scope>
    <source>
        <strain evidence="2">HYR1</strain>
    </source>
</reference>
<proteinExistence type="predicted"/>
<comment type="caution">
    <text evidence="2">The sequence shown here is derived from an EMBL/GenBank/DDBJ whole genome shotgun (WGS) entry which is preliminary data.</text>
</comment>
<feature type="region of interest" description="Disordered" evidence="1">
    <location>
        <begin position="83"/>
        <end position="107"/>
    </location>
</feature>
<gene>
    <name evidence="2" type="ORF">BpHYR1_011497</name>
</gene>
<dbReference type="EMBL" id="REGN01002062">
    <property type="protein sequence ID" value="RNA30655.1"/>
    <property type="molecule type" value="Genomic_DNA"/>
</dbReference>
<accession>A0A3M7S4T9</accession>
<keyword evidence="3" id="KW-1185">Reference proteome</keyword>
<name>A0A3M7S4T9_BRAPC</name>
<organism evidence="2 3">
    <name type="scientific">Brachionus plicatilis</name>
    <name type="common">Marine rotifer</name>
    <name type="synonym">Brachionus muelleri</name>
    <dbReference type="NCBI Taxonomy" id="10195"/>
    <lineage>
        <taxon>Eukaryota</taxon>
        <taxon>Metazoa</taxon>
        <taxon>Spiralia</taxon>
        <taxon>Gnathifera</taxon>
        <taxon>Rotifera</taxon>
        <taxon>Eurotatoria</taxon>
        <taxon>Monogononta</taxon>
        <taxon>Pseudotrocha</taxon>
        <taxon>Ploima</taxon>
        <taxon>Brachionidae</taxon>
        <taxon>Brachionus</taxon>
    </lineage>
</organism>